<dbReference type="GO" id="GO:0030973">
    <property type="term" value="F:molybdate ion binding"/>
    <property type="evidence" value="ECO:0007669"/>
    <property type="project" value="TreeGrafter"/>
</dbReference>
<dbReference type="CDD" id="cd13540">
    <property type="entry name" value="PBP2_ModA_WtpA"/>
    <property type="match status" value="1"/>
</dbReference>
<accession>A0A1M5T9T2</accession>
<reference evidence="3" key="1">
    <citation type="submission" date="2016-11" db="EMBL/GenBank/DDBJ databases">
        <authorList>
            <person name="Varghese N."/>
            <person name="Submissions S."/>
        </authorList>
    </citation>
    <scope>NUCLEOTIDE SEQUENCE [LARGE SCALE GENOMIC DNA]</scope>
    <source>
        <strain evidence="3">DSM 15807</strain>
    </source>
</reference>
<dbReference type="Pfam" id="PF13531">
    <property type="entry name" value="SBP_bac_11"/>
    <property type="match status" value="1"/>
</dbReference>
<dbReference type="RefSeq" id="WP_073073264.1">
    <property type="nucleotide sequence ID" value="NZ_FQXN01000004.1"/>
</dbReference>
<proteinExistence type="inferred from homology"/>
<dbReference type="Proteomes" id="UP000242592">
    <property type="component" value="Unassembled WGS sequence"/>
</dbReference>
<dbReference type="GO" id="GO:0015689">
    <property type="term" value="P:molybdate ion transport"/>
    <property type="evidence" value="ECO:0007669"/>
    <property type="project" value="TreeGrafter"/>
</dbReference>
<organism evidence="2 3">
    <name type="scientific">Thermosipho atlanticus DSM 15807</name>
    <dbReference type="NCBI Taxonomy" id="1123380"/>
    <lineage>
        <taxon>Bacteria</taxon>
        <taxon>Thermotogati</taxon>
        <taxon>Thermotogota</taxon>
        <taxon>Thermotogae</taxon>
        <taxon>Thermotogales</taxon>
        <taxon>Fervidobacteriaceae</taxon>
        <taxon>Thermosipho</taxon>
    </lineage>
</organism>
<comment type="similarity">
    <text evidence="1">Belongs to the bacterial solute-binding protein 1 family. WtpA subfamily.</text>
</comment>
<dbReference type="PANTHER" id="PTHR30632">
    <property type="entry name" value="MOLYBDATE-BINDING PERIPLASMIC PROTEIN"/>
    <property type="match status" value="1"/>
</dbReference>
<sequence>MKKSVILLLLFFVILNIYAEDLIIFHAGSLTNVLHELSKAFEQEYPKIDVKLVAAGSLVVARKITELHQIADLAFVADYTIIPEFLYDHYANYNVVFSNNSIVLAYTNKSKYCDLINKNNWYEIIFKKGVLFGHSNPDLDPAGYRTLMVMKLAEDFYSKNELFEKFINAKNKFILKKSIDLVAYLEAGELDYAFLYKSVAFQYNLKYLELPDEINLSSDEYKENYKKVSVEVPGKDGNPMKIFGKPINFSFTILKNAQNKKAAIEFVKFMYSDKGRKIFKENGMELFVLVDNPDNLPEELKEIWGF</sequence>
<dbReference type="EMBL" id="FQXN01000004">
    <property type="protein sequence ID" value="SHH47474.1"/>
    <property type="molecule type" value="Genomic_DNA"/>
</dbReference>
<gene>
    <name evidence="2" type="ORF">SAMN02745199_1244</name>
</gene>
<name>A0A1M5T9T2_9BACT</name>
<dbReference type="OrthoDB" id="9785015at2"/>
<evidence type="ECO:0000313" key="3">
    <source>
        <dbReference type="Proteomes" id="UP000242592"/>
    </source>
</evidence>
<dbReference type="InterPro" id="IPR050682">
    <property type="entry name" value="ModA/WtpA"/>
</dbReference>
<dbReference type="Gene3D" id="3.40.190.10">
    <property type="entry name" value="Periplasmic binding protein-like II"/>
    <property type="match status" value="2"/>
</dbReference>
<evidence type="ECO:0000313" key="2">
    <source>
        <dbReference type="EMBL" id="SHH47474.1"/>
    </source>
</evidence>
<dbReference type="SUPFAM" id="SSF53850">
    <property type="entry name" value="Periplasmic binding protein-like II"/>
    <property type="match status" value="1"/>
</dbReference>
<protein>
    <submittedName>
        <fullName evidence="2">Molybdate/tungstate transport system substrate-binding protein</fullName>
    </submittedName>
</protein>
<keyword evidence="3" id="KW-1185">Reference proteome</keyword>
<dbReference type="AlphaFoldDB" id="A0A1M5T9T2"/>
<dbReference type="STRING" id="1123380.SAMN02745199_1244"/>
<dbReference type="PANTHER" id="PTHR30632:SF16">
    <property type="entry name" value="MOLYBDATE_TUNGSTATE-BINDING PROTEIN WTPA"/>
    <property type="match status" value="1"/>
</dbReference>
<evidence type="ECO:0000256" key="1">
    <source>
        <dbReference type="ARBA" id="ARBA00009438"/>
    </source>
</evidence>